<organism evidence="3 4">
    <name type="scientific">Microthyrium microscopicum</name>
    <dbReference type="NCBI Taxonomy" id="703497"/>
    <lineage>
        <taxon>Eukaryota</taxon>
        <taxon>Fungi</taxon>
        <taxon>Dikarya</taxon>
        <taxon>Ascomycota</taxon>
        <taxon>Pezizomycotina</taxon>
        <taxon>Dothideomycetes</taxon>
        <taxon>Dothideomycetes incertae sedis</taxon>
        <taxon>Microthyriales</taxon>
        <taxon>Microthyriaceae</taxon>
        <taxon>Microthyrium</taxon>
    </lineage>
</organism>
<dbReference type="PANTHER" id="PTHR47784">
    <property type="entry name" value="STEROL UPTAKE CONTROL PROTEIN 2"/>
    <property type="match status" value="1"/>
</dbReference>
<dbReference type="InterPro" id="IPR036864">
    <property type="entry name" value="Zn2-C6_fun-type_DNA-bd_sf"/>
</dbReference>
<dbReference type="Pfam" id="PF00172">
    <property type="entry name" value="Zn_clus"/>
    <property type="match status" value="1"/>
</dbReference>
<proteinExistence type="predicted"/>
<dbReference type="InterPro" id="IPR001138">
    <property type="entry name" value="Zn2Cys6_DnaBD"/>
</dbReference>
<dbReference type="SUPFAM" id="SSF57701">
    <property type="entry name" value="Zn2/Cys6 DNA-binding domain"/>
    <property type="match status" value="1"/>
</dbReference>
<keyword evidence="4" id="KW-1185">Reference proteome</keyword>
<accession>A0A6A6U0U7</accession>
<dbReference type="CDD" id="cd00067">
    <property type="entry name" value="GAL4"/>
    <property type="match status" value="1"/>
</dbReference>
<evidence type="ECO:0000259" key="2">
    <source>
        <dbReference type="PROSITE" id="PS50048"/>
    </source>
</evidence>
<evidence type="ECO:0000313" key="3">
    <source>
        <dbReference type="EMBL" id="KAF2664873.1"/>
    </source>
</evidence>
<evidence type="ECO:0000256" key="1">
    <source>
        <dbReference type="ARBA" id="ARBA00023242"/>
    </source>
</evidence>
<dbReference type="PROSITE" id="PS50048">
    <property type="entry name" value="ZN2_CY6_FUNGAL_2"/>
    <property type="match status" value="1"/>
</dbReference>
<dbReference type="GO" id="GO:0001228">
    <property type="term" value="F:DNA-binding transcription activator activity, RNA polymerase II-specific"/>
    <property type="evidence" value="ECO:0007669"/>
    <property type="project" value="TreeGrafter"/>
</dbReference>
<dbReference type="EMBL" id="MU004241">
    <property type="protein sequence ID" value="KAF2664873.1"/>
    <property type="molecule type" value="Genomic_DNA"/>
</dbReference>
<dbReference type="GO" id="GO:0008270">
    <property type="term" value="F:zinc ion binding"/>
    <property type="evidence" value="ECO:0007669"/>
    <property type="project" value="InterPro"/>
</dbReference>
<reference evidence="3" key="1">
    <citation type="journal article" date="2020" name="Stud. Mycol.">
        <title>101 Dothideomycetes genomes: a test case for predicting lifestyles and emergence of pathogens.</title>
        <authorList>
            <person name="Haridas S."/>
            <person name="Albert R."/>
            <person name="Binder M."/>
            <person name="Bloem J."/>
            <person name="Labutti K."/>
            <person name="Salamov A."/>
            <person name="Andreopoulos B."/>
            <person name="Baker S."/>
            <person name="Barry K."/>
            <person name="Bills G."/>
            <person name="Bluhm B."/>
            <person name="Cannon C."/>
            <person name="Castanera R."/>
            <person name="Culley D."/>
            <person name="Daum C."/>
            <person name="Ezra D."/>
            <person name="Gonzalez J."/>
            <person name="Henrissat B."/>
            <person name="Kuo A."/>
            <person name="Liang C."/>
            <person name="Lipzen A."/>
            <person name="Lutzoni F."/>
            <person name="Magnuson J."/>
            <person name="Mondo S."/>
            <person name="Nolan M."/>
            <person name="Ohm R."/>
            <person name="Pangilinan J."/>
            <person name="Park H.-J."/>
            <person name="Ramirez L."/>
            <person name="Alfaro M."/>
            <person name="Sun H."/>
            <person name="Tritt A."/>
            <person name="Yoshinaga Y."/>
            <person name="Zwiers L.-H."/>
            <person name="Turgeon B."/>
            <person name="Goodwin S."/>
            <person name="Spatafora J."/>
            <person name="Crous P."/>
            <person name="Grigoriev I."/>
        </authorList>
    </citation>
    <scope>NUCLEOTIDE SEQUENCE</scope>
    <source>
        <strain evidence="3">CBS 115976</strain>
    </source>
</reference>
<gene>
    <name evidence="3" type="ORF">BT63DRAFT_482780</name>
</gene>
<dbReference type="PANTHER" id="PTHR47784:SF9">
    <property type="entry name" value="ZN(II)2CYS6 TRANSCRIPTION FACTOR (EUROFUNG)"/>
    <property type="match status" value="1"/>
</dbReference>
<evidence type="ECO:0000313" key="4">
    <source>
        <dbReference type="Proteomes" id="UP000799302"/>
    </source>
</evidence>
<dbReference type="OrthoDB" id="416217at2759"/>
<dbReference type="Gene3D" id="4.10.240.10">
    <property type="entry name" value="Zn(2)-C6 fungal-type DNA-binding domain"/>
    <property type="match status" value="1"/>
</dbReference>
<dbReference type="SMART" id="SM00066">
    <property type="entry name" value="GAL4"/>
    <property type="match status" value="1"/>
</dbReference>
<keyword evidence="1" id="KW-0539">Nucleus</keyword>
<dbReference type="PROSITE" id="PS00463">
    <property type="entry name" value="ZN2_CY6_FUNGAL_1"/>
    <property type="match status" value="1"/>
</dbReference>
<dbReference type="InterPro" id="IPR053157">
    <property type="entry name" value="Sterol_Uptake_Regulator"/>
</dbReference>
<dbReference type="Proteomes" id="UP000799302">
    <property type="component" value="Unassembled WGS sequence"/>
</dbReference>
<dbReference type="AlphaFoldDB" id="A0A6A6U0U7"/>
<feature type="domain" description="Zn(2)-C6 fungal-type" evidence="2">
    <location>
        <begin position="23"/>
        <end position="53"/>
    </location>
</feature>
<sequence length="406" mass="47270">MQDIVMQGANIRKRRTHKKSRAGCGNCKLRRVKCDEGKPECNKCLGLGVCCNYDSTIPDLQPRYAMSQSLNGKVQSYNTWMHSGQAPTLEFTLKDVESLEIFQIRTMITLMPSMDRVDNNIQFHQLILKHMFLRHVAQSVTFIHNRYLSSKPGRRTAEEIYHWTKGISLFNQKLSSNINPADRDAIWGAASVLIVIMMASVEGSSPEESWPLQGFMAAEPEWLTMSHGKHAIWSLVQPDRPDSIWRFLFEHMDKIFPVTSFADTPLEEVWPVFIKLFELDSRLREDNAYYIPALTIHGLITAEPRPERTRWVFFQFSENIKGEFGRLVSKKDPRALLLMAFWYSRLRKGDWWLRRRALLEGQATCLYLERYHAYDKVIQQLLEGPKEILFRYEDGEQDKDIFGLVI</sequence>
<protein>
    <recommendedName>
        <fullName evidence="2">Zn(2)-C6 fungal-type domain-containing protein</fullName>
    </recommendedName>
</protein>
<name>A0A6A6U0U7_9PEZI</name>